<sequence>MSKIKWFLGVLAFPFCSAFAQTQTIPDFVGGINRHTAKICTQEIEKSRCKLKDLFTNYKLCVHEVLVQHPQCKQSLTFFNSTEGGIFNKIRSYKNIDIILADYVYIADQGTGYFLVTHSGQFIVLPLPITKKQLKTMSNYEVIAKKYPHVNAWQILDFPQEIKLPRNRYRLVFTQQLKDGCNACALAGTVKVAYDFSDDGKHFDGIKVLKLSPQNTI</sequence>
<organism evidence="2 3">
    <name type="scientific">Coxiella burnetii (strain RSA 493 / Nine Mile phase I)</name>
    <dbReference type="NCBI Taxonomy" id="227377"/>
    <lineage>
        <taxon>Bacteria</taxon>
        <taxon>Pseudomonadati</taxon>
        <taxon>Pseudomonadota</taxon>
        <taxon>Gammaproteobacteria</taxon>
        <taxon>Legionellales</taxon>
        <taxon>Coxiellaceae</taxon>
        <taxon>Coxiella</taxon>
    </lineage>
</organism>
<dbReference type="RefSeq" id="NP_820846.1">
    <property type="nucleotide sequence ID" value="NC_002971.4"/>
</dbReference>
<reference evidence="2 3" key="2">
    <citation type="journal article" date="2009" name="Infect. Immun.">
        <title>Comparative genomics reveal extensive transposon-mediated genomic plasticity and diversity among potential effector proteins within the genus Coxiella.</title>
        <authorList>
            <person name="Beare P.A."/>
            <person name="Unsworth N."/>
            <person name="Andoh M."/>
            <person name="Voth D.E."/>
            <person name="Omsland A."/>
            <person name="Gilk S.D."/>
            <person name="Williams K.P."/>
            <person name="Sobral B.W."/>
            <person name="Kupko J.J.III."/>
            <person name="Porcella S.F."/>
            <person name="Samuel J.E."/>
            <person name="Heinzen R.A."/>
        </authorList>
    </citation>
    <scope>NUCLEOTIDE SEQUENCE [LARGE SCALE GENOMIC DNA]</scope>
    <source>
        <strain evidence="3">RSA 493 / Nine Mile phase I</strain>
    </source>
</reference>
<keyword evidence="1" id="KW-0732">Signal</keyword>
<dbReference type="GeneID" id="1209782"/>
<dbReference type="Proteomes" id="UP000002671">
    <property type="component" value="Chromosome"/>
</dbReference>
<dbReference type="EnsemblBacteria" id="AAO91360">
    <property type="protein sequence ID" value="AAO91360"/>
    <property type="gene ID" value="CBU_1869"/>
</dbReference>
<evidence type="ECO:0000313" key="2">
    <source>
        <dbReference type="EMBL" id="AAO91360.1"/>
    </source>
</evidence>
<dbReference type="AlphaFoldDB" id="Q83AL4"/>
<accession>Q83AL4</accession>
<reference evidence="2 3" key="1">
    <citation type="journal article" date="2003" name="Proc. Natl. Acad. Sci. U.S.A.">
        <title>Complete genome sequence of the Q-fever pathogen, Coxiella burnetii.</title>
        <authorList>
            <person name="Seshadri R."/>
            <person name="Paulsen I.T."/>
            <person name="Eisen J.A."/>
            <person name="Read T.D."/>
            <person name="Nelson K.E."/>
            <person name="Nelson W.C."/>
            <person name="Ward N.L."/>
            <person name="Tettelin H."/>
            <person name="Davidsen T.M."/>
            <person name="Beanan M.J."/>
            <person name="Deboy R.T."/>
            <person name="Daugherty S.C."/>
            <person name="Brinkac L.M."/>
            <person name="Madupu R."/>
            <person name="Dodson R.J."/>
            <person name="Khouri H.M."/>
            <person name="Lee K.H."/>
            <person name="Carty H.A."/>
            <person name="Scanlan D."/>
            <person name="Heinzen R.A."/>
            <person name="Thompson H.A."/>
            <person name="Samuel J.E."/>
            <person name="Fraser C.M."/>
            <person name="Heidelberg J.F."/>
        </authorList>
    </citation>
    <scope>NUCLEOTIDE SEQUENCE [LARGE SCALE GENOMIC DNA]</scope>
    <source>
        <strain evidence="3">RSA 493 / Nine Mile phase I</strain>
    </source>
</reference>
<name>Q83AL4_COXBU</name>
<feature type="chain" id="PRO_5004297780" evidence="1">
    <location>
        <begin position="21"/>
        <end position="217"/>
    </location>
</feature>
<dbReference type="STRING" id="227377.CBU_1869"/>
<dbReference type="PATRIC" id="fig|227377.7.peg.1851"/>
<evidence type="ECO:0000256" key="1">
    <source>
        <dbReference type="SAM" id="SignalP"/>
    </source>
</evidence>
<dbReference type="HOGENOM" id="CLU_1270536_0_0_6"/>
<feature type="signal peptide" evidence="1">
    <location>
        <begin position="1"/>
        <end position="20"/>
    </location>
</feature>
<dbReference type="KEGG" id="cbu:CBU_1869"/>
<keyword evidence="3" id="KW-1185">Reference proteome</keyword>
<gene>
    <name evidence="2" type="ordered locus">CBU_1869</name>
</gene>
<dbReference type="EMBL" id="AE016828">
    <property type="protein sequence ID" value="AAO91360.1"/>
    <property type="molecule type" value="Genomic_DNA"/>
</dbReference>
<proteinExistence type="predicted"/>
<dbReference type="RefSeq" id="WP_010958503.1">
    <property type="nucleotide sequence ID" value="NC_002971.4"/>
</dbReference>
<protein>
    <submittedName>
        <fullName evidence="2">Hypothetical exported protein</fullName>
    </submittedName>
</protein>
<evidence type="ECO:0000313" key="3">
    <source>
        <dbReference type="Proteomes" id="UP000002671"/>
    </source>
</evidence>